<proteinExistence type="predicted"/>
<keyword evidence="3" id="KW-1185">Reference proteome</keyword>
<sequence>MSSEEGVGDYVAVSGQGLAGGEYETSIQDFVNSHPSHEFSWGLGDIVTAVLDSALTLTSLREYLYINDSPPFANMITSEGRWSLPPDQPNMPQMFSLTARK</sequence>
<dbReference type="RefSeq" id="WP_338247566.1">
    <property type="nucleotide sequence ID" value="NZ_BSRI01000001.1"/>
</dbReference>
<comment type="caution">
    <text evidence="2">The sequence shown here is derived from an EMBL/GenBank/DDBJ whole genome shotgun (WGS) entry which is preliminary data.</text>
</comment>
<protein>
    <submittedName>
        <fullName evidence="2">Uncharacterized protein</fullName>
    </submittedName>
</protein>
<feature type="region of interest" description="Disordered" evidence="1">
    <location>
        <begin position="82"/>
        <end position="101"/>
    </location>
</feature>
<reference evidence="2 3" key="1">
    <citation type="submission" date="2023-02" db="EMBL/GenBank/DDBJ databases">
        <title>Dictyobacter halimunensis sp. nov., a new member of the class Ktedonobacteria from forest soil in a geothermal area.</title>
        <authorList>
            <person name="Rachmania M.K."/>
            <person name="Ningsih F."/>
            <person name="Sakai Y."/>
            <person name="Yabe S."/>
            <person name="Yokota A."/>
            <person name="Sjamsuridzal W."/>
        </authorList>
    </citation>
    <scope>NUCLEOTIDE SEQUENCE [LARGE SCALE GENOMIC DNA]</scope>
    <source>
        <strain evidence="2 3">S3.2.2.5</strain>
    </source>
</reference>
<name>A0ABQ6FI92_9CHLR</name>
<organism evidence="2 3">
    <name type="scientific">Dictyobacter halimunensis</name>
    <dbReference type="NCBI Taxonomy" id="3026934"/>
    <lineage>
        <taxon>Bacteria</taxon>
        <taxon>Bacillati</taxon>
        <taxon>Chloroflexota</taxon>
        <taxon>Ktedonobacteria</taxon>
        <taxon>Ktedonobacterales</taxon>
        <taxon>Dictyobacteraceae</taxon>
        <taxon>Dictyobacter</taxon>
    </lineage>
</organism>
<evidence type="ECO:0000313" key="2">
    <source>
        <dbReference type="EMBL" id="GLV53852.1"/>
    </source>
</evidence>
<gene>
    <name evidence="2" type="ORF">KDH_07030</name>
</gene>
<evidence type="ECO:0000256" key="1">
    <source>
        <dbReference type="SAM" id="MobiDB-lite"/>
    </source>
</evidence>
<accession>A0ABQ6FI92</accession>
<evidence type="ECO:0000313" key="3">
    <source>
        <dbReference type="Proteomes" id="UP001344906"/>
    </source>
</evidence>
<feature type="compositionally biased region" description="Polar residues" evidence="1">
    <location>
        <begin position="90"/>
        <end position="101"/>
    </location>
</feature>
<dbReference type="EMBL" id="BSRI01000001">
    <property type="protein sequence ID" value="GLV53852.1"/>
    <property type="molecule type" value="Genomic_DNA"/>
</dbReference>
<dbReference type="Proteomes" id="UP001344906">
    <property type="component" value="Unassembled WGS sequence"/>
</dbReference>